<dbReference type="NCBIfam" id="NF003648">
    <property type="entry name" value="PRK05286.2-1"/>
    <property type="match status" value="1"/>
</dbReference>
<evidence type="ECO:0000256" key="3">
    <source>
        <dbReference type="ARBA" id="ARBA00005161"/>
    </source>
</evidence>
<dbReference type="HAMAP" id="MF_00225">
    <property type="entry name" value="DHO_dh_type2"/>
    <property type="match status" value="1"/>
</dbReference>
<comment type="function">
    <text evidence="1 11">Catalyzes the conversion of dihydroorotate to orotate with quinone as electron acceptor.</text>
</comment>
<dbReference type="InterPro" id="IPR001295">
    <property type="entry name" value="Dihydroorotate_DH_CS"/>
</dbReference>
<feature type="binding site" evidence="11">
    <location>
        <begin position="120"/>
        <end position="124"/>
    </location>
    <ligand>
        <name>substrate</name>
    </ligand>
</feature>
<comment type="caution">
    <text evidence="13">The sequence shown here is derived from an EMBL/GenBank/DDBJ whole genome shotgun (WGS) entry which is preliminary data.</text>
</comment>
<evidence type="ECO:0000256" key="9">
    <source>
        <dbReference type="ARBA" id="ARBA00023136"/>
    </source>
</evidence>
<dbReference type="InterPro" id="IPR005720">
    <property type="entry name" value="Dihydroorotate_DH_cat"/>
</dbReference>
<evidence type="ECO:0000256" key="1">
    <source>
        <dbReference type="ARBA" id="ARBA00003125"/>
    </source>
</evidence>
<reference evidence="13 14" key="1">
    <citation type="submission" date="2020-02" db="EMBL/GenBank/DDBJ databases">
        <title>Acidophilic actinobacteria isolated from forest soil.</title>
        <authorList>
            <person name="Golinska P."/>
        </authorList>
    </citation>
    <scope>NUCLEOTIDE SEQUENCE [LARGE SCALE GENOMIC DNA]</scope>
    <source>
        <strain evidence="13 14">NL8</strain>
    </source>
</reference>
<dbReference type="RefSeq" id="WP_212010432.1">
    <property type="nucleotide sequence ID" value="NZ_JAAFYZ010000057.1"/>
</dbReference>
<dbReference type="InterPro" id="IPR013785">
    <property type="entry name" value="Aldolase_TIM"/>
</dbReference>
<dbReference type="CDD" id="cd04738">
    <property type="entry name" value="DHOD_2_like"/>
    <property type="match status" value="1"/>
</dbReference>
<feature type="binding site" evidence="11">
    <location>
        <position position="95"/>
    </location>
    <ligand>
        <name>FMN</name>
        <dbReference type="ChEBI" id="CHEBI:58210"/>
    </ligand>
</feature>
<dbReference type="GO" id="GO:0106430">
    <property type="term" value="F:dihydroorotate dehydrogenase (quinone) activity"/>
    <property type="evidence" value="ECO:0007669"/>
    <property type="project" value="UniProtKB-EC"/>
</dbReference>
<evidence type="ECO:0000313" key="14">
    <source>
        <dbReference type="Proteomes" id="UP000730482"/>
    </source>
</evidence>
<dbReference type="Proteomes" id="UP000730482">
    <property type="component" value="Unassembled WGS sequence"/>
</dbReference>
<feature type="active site" description="Nucleophile" evidence="11">
    <location>
        <position position="192"/>
    </location>
</feature>
<comment type="pathway">
    <text evidence="3 11">Pyrimidine metabolism; UMP biosynthesis via de novo pathway; orotate from (S)-dihydroorotate (quinone route): step 1/1.</text>
</comment>
<comment type="similarity">
    <text evidence="4 11">Belongs to the dihydroorotate dehydrogenase family. Type 2 subfamily.</text>
</comment>
<comment type="subunit">
    <text evidence="11">Monomer.</text>
</comment>
<dbReference type="InterPro" id="IPR050074">
    <property type="entry name" value="DHO_dehydrogenase"/>
</dbReference>
<feature type="domain" description="Dihydroorotate dehydrogenase catalytic" evidence="12">
    <location>
        <begin position="54"/>
        <end position="357"/>
    </location>
</feature>
<gene>
    <name evidence="11" type="primary">pyrD</name>
    <name evidence="13" type="ORF">KGQ19_18475</name>
</gene>
<dbReference type="EC" id="1.3.5.2" evidence="11"/>
<feature type="binding site" evidence="11">
    <location>
        <position position="194"/>
    </location>
    <ligand>
        <name>substrate</name>
    </ligand>
</feature>
<feature type="binding site" evidence="11">
    <location>
        <begin position="261"/>
        <end position="262"/>
    </location>
    <ligand>
        <name>substrate</name>
    </ligand>
</feature>
<feature type="binding site" evidence="11">
    <location>
        <begin position="336"/>
        <end position="337"/>
    </location>
    <ligand>
        <name>FMN</name>
        <dbReference type="ChEBI" id="CHEBI:58210"/>
    </ligand>
</feature>
<dbReference type="EMBL" id="JAAFYZ010000057">
    <property type="protein sequence ID" value="MBS2548855.1"/>
    <property type="molecule type" value="Genomic_DNA"/>
</dbReference>
<evidence type="ECO:0000256" key="2">
    <source>
        <dbReference type="ARBA" id="ARBA00004370"/>
    </source>
</evidence>
<protein>
    <recommendedName>
        <fullName evidence="11">Dihydroorotate dehydrogenase (quinone)</fullName>
        <ecNumber evidence="11">1.3.5.2</ecNumber>
    </recommendedName>
    <alternativeName>
        <fullName evidence="11">DHOdehase</fullName>
        <shortName evidence="11">DHOD</shortName>
        <shortName evidence="11">DHODase</shortName>
    </alternativeName>
    <alternativeName>
        <fullName evidence="11">Dihydroorotate oxidase</fullName>
    </alternativeName>
</protein>
<dbReference type="NCBIfam" id="TIGR01036">
    <property type="entry name" value="pyrD_sub2"/>
    <property type="match status" value="1"/>
</dbReference>
<dbReference type="NCBIfam" id="NF003645">
    <property type="entry name" value="PRK05286.1-2"/>
    <property type="match status" value="1"/>
</dbReference>
<comment type="cofactor">
    <cofactor evidence="11">
        <name>FMN</name>
        <dbReference type="ChEBI" id="CHEBI:58210"/>
    </cofactor>
    <text evidence="11">Binds 1 FMN per subunit.</text>
</comment>
<feature type="binding site" evidence="11">
    <location>
        <begin position="71"/>
        <end position="75"/>
    </location>
    <ligand>
        <name>FMN</name>
        <dbReference type="ChEBI" id="CHEBI:58210"/>
    </ligand>
</feature>
<evidence type="ECO:0000259" key="12">
    <source>
        <dbReference type="Pfam" id="PF01180"/>
    </source>
</evidence>
<dbReference type="InterPro" id="IPR005719">
    <property type="entry name" value="Dihydroorotate_DH_2"/>
</dbReference>
<dbReference type="PANTHER" id="PTHR48109">
    <property type="entry name" value="DIHYDROOROTATE DEHYDROGENASE (QUINONE), MITOCHONDRIAL-RELATED"/>
    <property type="match status" value="1"/>
</dbReference>
<evidence type="ECO:0000256" key="10">
    <source>
        <dbReference type="ARBA" id="ARBA00048639"/>
    </source>
</evidence>
<keyword evidence="9 11" id="KW-0472">Membrane</keyword>
<evidence type="ECO:0000256" key="11">
    <source>
        <dbReference type="HAMAP-Rule" id="MF_00225"/>
    </source>
</evidence>
<comment type="catalytic activity">
    <reaction evidence="10 11">
        <text>(S)-dihydroorotate + a quinone = orotate + a quinol</text>
        <dbReference type="Rhea" id="RHEA:30187"/>
        <dbReference type="ChEBI" id="CHEBI:24646"/>
        <dbReference type="ChEBI" id="CHEBI:30839"/>
        <dbReference type="ChEBI" id="CHEBI:30864"/>
        <dbReference type="ChEBI" id="CHEBI:132124"/>
        <dbReference type="EC" id="1.3.5.2"/>
    </reaction>
</comment>
<evidence type="ECO:0000256" key="5">
    <source>
        <dbReference type="ARBA" id="ARBA00022630"/>
    </source>
</evidence>
<evidence type="ECO:0000256" key="8">
    <source>
        <dbReference type="ARBA" id="ARBA00023002"/>
    </source>
</evidence>
<name>A0ABS5KS30_9ACTN</name>
<evidence type="ECO:0000256" key="6">
    <source>
        <dbReference type="ARBA" id="ARBA00022643"/>
    </source>
</evidence>
<dbReference type="Pfam" id="PF01180">
    <property type="entry name" value="DHO_dh"/>
    <property type="match status" value="1"/>
</dbReference>
<feature type="binding site" evidence="11">
    <location>
        <position position="156"/>
    </location>
    <ligand>
        <name>FMN</name>
        <dbReference type="ChEBI" id="CHEBI:58210"/>
    </ligand>
</feature>
<dbReference type="PROSITE" id="PS00911">
    <property type="entry name" value="DHODEHASE_1"/>
    <property type="match status" value="1"/>
</dbReference>
<keyword evidence="5 11" id="KW-0285">Flavoprotein</keyword>
<feature type="binding site" evidence="11">
    <location>
        <position position="260"/>
    </location>
    <ligand>
        <name>FMN</name>
        <dbReference type="ChEBI" id="CHEBI:58210"/>
    </ligand>
</feature>
<evidence type="ECO:0000313" key="13">
    <source>
        <dbReference type="EMBL" id="MBS2548855.1"/>
    </source>
</evidence>
<proteinExistence type="inferred from homology"/>
<accession>A0ABS5KS30</accession>
<evidence type="ECO:0000256" key="7">
    <source>
        <dbReference type="ARBA" id="ARBA00022975"/>
    </source>
</evidence>
<dbReference type="PANTHER" id="PTHR48109:SF4">
    <property type="entry name" value="DIHYDROOROTATE DEHYDROGENASE (QUINONE), MITOCHONDRIAL"/>
    <property type="match status" value="1"/>
</dbReference>
<feature type="binding site" evidence="11">
    <location>
        <position position="315"/>
    </location>
    <ligand>
        <name>FMN</name>
        <dbReference type="ChEBI" id="CHEBI:58210"/>
    </ligand>
</feature>
<keyword evidence="8 11" id="KW-0560">Oxidoreductase</keyword>
<dbReference type="Gene3D" id="3.20.20.70">
    <property type="entry name" value="Aldolase class I"/>
    <property type="match status" value="1"/>
</dbReference>
<feature type="binding site" evidence="11">
    <location>
        <position position="189"/>
    </location>
    <ligand>
        <name>FMN</name>
        <dbReference type="ChEBI" id="CHEBI:58210"/>
    </ligand>
</feature>
<dbReference type="NCBIfam" id="NF003652">
    <property type="entry name" value="PRK05286.2-5"/>
    <property type="match status" value="1"/>
</dbReference>
<keyword evidence="6 11" id="KW-0288">FMN</keyword>
<keyword evidence="14" id="KW-1185">Reference proteome</keyword>
<feature type="binding site" evidence="11">
    <location>
        <position position="286"/>
    </location>
    <ligand>
        <name>FMN</name>
        <dbReference type="ChEBI" id="CHEBI:58210"/>
    </ligand>
</feature>
<feature type="binding site" evidence="11">
    <location>
        <position position="75"/>
    </location>
    <ligand>
        <name>substrate</name>
    </ligand>
</feature>
<comment type="subcellular location">
    <subcellularLocation>
        <location evidence="11">Cell membrane</location>
        <topology evidence="11">Peripheral membrane protein</topology>
    </subcellularLocation>
    <subcellularLocation>
        <location evidence="2">Membrane</location>
    </subcellularLocation>
</comment>
<keyword evidence="7 11" id="KW-0665">Pyrimidine biosynthesis</keyword>
<keyword evidence="11" id="KW-1003">Cell membrane</keyword>
<organism evidence="13 14">
    <name type="scientific">Catenulispora pinistramenti</name>
    <dbReference type="NCBI Taxonomy" id="2705254"/>
    <lineage>
        <taxon>Bacteria</taxon>
        <taxon>Bacillati</taxon>
        <taxon>Actinomycetota</taxon>
        <taxon>Actinomycetes</taxon>
        <taxon>Catenulisporales</taxon>
        <taxon>Catenulisporaceae</taxon>
        <taxon>Catenulispora</taxon>
    </lineage>
</organism>
<feature type="binding site" evidence="11">
    <location>
        <position position="189"/>
    </location>
    <ligand>
        <name>substrate</name>
    </ligand>
</feature>
<feature type="binding site" evidence="11">
    <location>
        <position position="232"/>
    </location>
    <ligand>
        <name>FMN</name>
        <dbReference type="ChEBI" id="CHEBI:58210"/>
    </ligand>
</feature>
<sequence length="376" mass="39710">MRIYPKLFNLVFRRMDAEQAHRLGFGAIRAVGALPAGSGLALLERLFPAHDPVLKQTVFGVGFPAPFGLAAGFDKNAEGIDALAALGFGSVEIGTVTGQGQPGNEQPRLARLIADRAVVNRMGFNNGGAEEVARRLKRRVAKPERWDKVPPVVGVNIGKTKIVPEAEAATDYVVSTKLLAPYADYLVVNVSSPNTPGLRGLQAVEVLRPLLKAVRAAADEVVPGRRVPLLVKIAPDLADADIDAVADLALELRLDGVIATNTTIGREGLKSAAEKVETAGGGGLSGAPLKERSLEVLKRLRARTAGRLVLISVGGVETVGDAWQRLVAGADLVQGYTGFIYEGPGWASRINRGIAEKVRAGGYTNLRDAVEAARVS</sequence>
<dbReference type="SUPFAM" id="SSF51395">
    <property type="entry name" value="FMN-linked oxidoreductases"/>
    <property type="match status" value="1"/>
</dbReference>
<dbReference type="PROSITE" id="PS00912">
    <property type="entry name" value="DHODEHASE_2"/>
    <property type="match status" value="1"/>
</dbReference>
<evidence type="ECO:0000256" key="4">
    <source>
        <dbReference type="ARBA" id="ARBA00005359"/>
    </source>
</evidence>